<dbReference type="InterPro" id="IPR023485">
    <property type="entry name" value="Ptyr_pPase"/>
</dbReference>
<reference evidence="2 3" key="1">
    <citation type="submission" date="2021-07" db="EMBL/GenBank/DDBJ databases">
        <title>complete genome sequencing of Tessaracoccus sp.J1M15.</title>
        <authorList>
            <person name="Bae J.-W."/>
            <person name="Kim D.-y."/>
        </authorList>
    </citation>
    <scope>NUCLEOTIDE SEQUENCE [LARGE SCALE GENOMIC DNA]</scope>
    <source>
        <strain evidence="2 3">J1M15</strain>
    </source>
</reference>
<accession>A0ABX8SQD9</accession>
<gene>
    <name evidence="2" type="ORF">KDB89_02750</name>
</gene>
<protein>
    <recommendedName>
        <fullName evidence="1">Phosphotyrosine protein phosphatase I domain-containing protein</fullName>
    </recommendedName>
</protein>
<organism evidence="2 3">
    <name type="scientific">Tessaracoccus palaemonis</name>
    <dbReference type="NCBI Taxonomy" id="2829499"/>
    <lineage>
        <taxon>Bacteria</taxon>
        <taxon>Bacillati</taxon>
        <taxon>Actinomycetota</taxon>
        <taxon>Actinomycetes</taxon>
        <taxon>Propionibacteriales</taxon>
        <taxon>Propionibacteriaceae</taxon>
        <taxon>Tessaracoccus</taxon>
    </lineage>
</organism>
<dbReference type="EMBL" id="CP079216">
    <property type="protein sequence ID" value="QXT63419.1"/>
    <property type="molecule type" value="Genomic_DNA"/>
</dbReference>
<feature type="domain" description="Phosphotyrosine protein phosphatase I" evidence="1">
    <location>
        <begin position="35"/>
        <end position="213"/>
    </location>
</feature>
<evidence type="ECO:0000313" key="2">
    <source>
        <dbReference type="EMBL" id="QXT63419.1"/>
    </source>
</evidence>
<dbReference type="InterPro" id="IPR050438">
    <property type="entry name" value="LMW_PTPase"/>
</dbReference>
<sequence length="221" mass="23531">MTATTTSALRTEQPALDPAPILHVIRGSVDAPRLGTVLFVCQANVSRSAYMDLMLRHLAARAGLDSLEIRSAGLQAPAGRTVHPEVRRQLARAGVDVDEFSVSQLTVDDLTSADLVLTATRRHRDEAGRIAPAHRRKMFTLLQFRRLLAATDAPTPTDGGAVSGLVKLASGQRGLVSSPGAADDISDPTGRRSSAFATTFALVEPALVDLIDRLSTQSTQE</sequence>
<dbReference type="SMART" id="SM00226">
    <property type="entry name" value="LMWPc"/>
    <property type="match status" value="1"/>
</dbReference>
<dbReference type="Proteomes" id="UP000824504">
    <property type="component" value="Chromosome"/>
</dbReference>
<name>A0ABX8SQD9_9ACTN</name>
<evidence type="ECO:0000259" key="1">
    <source>
        <dbReference type="SMART" id="SM00226"/>
    </source>
</evidence>
<keyword evidence="3" id="KW-1185">Reference proteome</keyword>
<dbReference type="RefSeq" id="WP_219083309.1">
    <property type="nucleotide sequence ID" value="NZ_CP079216.1"/>
</dbReference>
<dbReference type="Pfam" id="PF01451">
    <property type="entry name" value="LMWPc"/>
    <property type="match status" value="1"/>
</dbReference>
<dbReference type="PANTHER" id="PTHR11717">
    <property type="entry name" value="LOW MOLECULAR WEIGHT PROTEIN TYROSINE PHOSPHATASE"/>
    <property type="match status" value="1"/>
</dbReference>
<proteinExistence type="predicted"/>
<evidence type="ECO:0000313" key="3">
    <source>
        <dbReference type="Proteomes" id="UP000824504"/>
    </source>
</evidence>
<dbReference type="PANTHER" id="PTHR11717:SF31">
    <property type="entry name" value="LOW MOLECULAR WEIGHT PROTEIN-TYROSINE-PHOSPHATASE ETP-RELATED"/>
    <property type="match status" value="1"/>
</dbReference>